<accession>A0A5N6TIR4</accession>
<feature type="compositionally biased region" description="Polar residues" evidence="1">
    <location>
        <begin position="52"/>
        <end position="64"/>
    </location>
</feature>
<dbReference type="AlphaFoldDB" id="A0A5N6TIR4"/>
<gene>
    <name evidence="2" type="ORF">BDV25DRAFT_143898</name>
</gene>
<dbReference type="OrthoDB" id="5286775at2759"/>
<evidence type="ECO:0000313" key="3">
    <source>
        <dbReference type="Proteomes" id="UP000325780"/>
    </source>
</evidence>
<evidence type="ECO:0000313" key="2">
    <source>
        <dbReference type="EMBL" id="KAE8146236.1"/>
    </source>
</evidence>
<evidence type="ECO:0000256" key="1">
    <source>
        <dbReference type="SAM" id="MobiDB-lite"/>
    </source>
</evidence>
<sequence>MDRTRALVQSFGDILRRLTYRETCTGPSLGPQLAPKGRKRERSDSEGVASKRTVSSNISNSEVEQLSAGKELENSPPVTSILDVKDEDEAKDAVLETLWNEKPSGIFDFSAERARRWASAVDLPEGLYNKAEQDIFFRLAMRGFEPIIPRRWRHDFPTLPSTLFADQNDDEPEPLIRALKPTQTYAIKSLSNLFSLGGRVRDHRILGLSPEILIKKAIEKYINWALNDVNLHMESETPQLHLVRTLDEGETTLTAVTRLNQRLQSMAIQYNKVMGMTVIGNDHSSADSRIKEEDHVLTENQDPRVYPLLIGFLICGHMVTILTLGTDPSSTTNGADSKFMFNFDLEESGQDVWNSLAIAIIVMKVRDTMLQLAKKGICGFGQDSQCESVLDEDV</sequence>
<feature type="region of interest" description="Disordered" evidence="1">
    <location>
        <begin position="25"/>
        <end position="85"/>
    </location>
</feature>
<organism evidence="2 3">
    <name type="scientific">Aspergillus avenaceus</name>
    <dbReference type="NCBI Taxonomy" id="36643"/>
    <lineage>
        <taxon>Eukaryota</taxon>
        <taxon>Fungi</taxon>
        <taxon>Dikarya</taxon>
        <taxon>Ascomycota</taxon>
        <taxon>Pezizomycotina</taxon>
        <taxon>Eurotiomycetes</taxon>
        <taxon>Eurotiomycetidae</taxon>
        <taxon>Eurotiales</taxon>
        <taxon>Aspergillaceae</taxon>
        <taxon>Aspergillus</taxon>
        <taxon>Aspergillus subgen. Circumdati</taxon>
    </lineage>
</organism>
<dbReference type="EMBL" id="ML742277">
    <property type="protein sequence ID" value="KAE8146236.1"/>
    <property type="molecule type" value="Genomic_DNA"/>
</dbReference>
<proteinExistence type="predicted"/>
<protein>
    <submittedName>
        <fullName evidence="2">Uncharacterized protein</fullName>
    </submittedName>
</protein>
<keyword evidence="3" id="KW-1185">Reference proteome</keyword>
<reference evidence="2 3" key="1">
    <citation type="submission" date="2019-04" db="EMBL/GenBank/DDBJ databases">
        <title>Friends and foes A comparative genomics study of 23 Aspergillus species from section Flavi.</title>
        <authorList>
            <consortium name="DOE Joint Genome Institute"/>
            <person name="Kjaerbolling I."/>
            <person name="Vesth T."/>
            <person name="Frisvad J.C."/>
            <person name="Nybo J.L."/>
            <person name="Theobald S."/>
            <person name="Kildgaard S."/>
            <person name="Isbrandt T."/>
            <person name="Kuo A."/>
            <person name="Sato A."/>
            <person name="Lyhne E.K."/>
            <person name="Kogle M.E."/>
            <person name="Wiebenga A."/>
            <person name="Kun R.S."/>
            <person name="Lubbers R.J."/>
            <person name="Makela M.R."/>
            <person name="Barry K."/>
            <person name="Chovatia M."/>
            <person name="Clum A."/>
            <person name="Daum C."/>
            <person name="Haridas S."/>
            <person name="He G."/>
            <person name="LaButti K."/>
            <person name="Lipzen A."/>
            <person name="Mondo S."/>
            <person name="Riley R."/>
            <person name="Salamov A."/>
            <person name="Simmons B.A."/>
            <person name="Magnuson J.K."/>
            <person name="Henrissat B."/>
            <person name="Mortensen U.H."/>
            <person name="Larsen T.O."/>
            <person name="Devries R.P."/>
            <person name="Grigoriev I.V."/>
            <person name="Machida M."/>
            <person name="Baker S.E."/>
            <person name="Andersen M.R."/>
        </authorList>
    </citation>
    <scope>NUCLEOTIDE SEQUENCE [LARGE SCALE GENOMIC DNA]</scope>
    <source>
        <strain evidence="2 3">IBT 18842</strain>
    </source>
</reference>
<dbReference type="Proteomes" id="UP000325780">
    <property type="component" value="Unassembled WGS sequence"/>
</dbReference>
<name>A0A5N6TIR4_ASPAV</name>